<organism evidence="1 2">
    <name type="scientific">Austropuccinia psidii MF-1</name>
    <dbReference type="NCBI Taxonomy" id="1389203"/>
    <lineage>
        <taxon>Eukaryota</taxon>
        <taxon>Fungi</taxon>
        <taxon>Dikarya</taxon>
        <taxon>Basidiomycota</taxon>
        <taxon>Pucciniomycotina</taxon>
        <taxon>Pucciniomycetes</taxon>
        <taxon>Pucciniales</taxon>
        <taxon>Sphaerophragmiaceae</taxon>
        <taxon>Austropuccinia</taxon>
    </lineage>
</organism>
<gene>
    <name evidence="1" type="ORF">O181_079099</name>
</gene>
<name>A0A9Q3FHT0_9BASI</name>
<evidence type="ECO:0008006" key="3">
    <source>
        <dbReference type="Google" id="ProtNLM"/>
    </source>
</evidence>
<proteinExistence type="predicted"/>
<dbReference type="EMBL" id="AVOT02043989">
    <property type="protein sequence ID" value="MBW0539384.1"/>
    <property type="molecule type" value="Genomic_DNA"/>
</dbReference>
<comment type="caution">
    <text evidence="1">The sequence shown here is derived from an EMBL/GenBank/DDBJ whole genome shotgun (WGS) entry which is preliminary data.</text>
</comment>
<dbReference type="AlphaFoldDB" id="A0A9Q3FHT0"/>
<sequence>MKDLRDLGYILGMKVTRNQINCVIFQSQELYINSLLGSFGMGACKPVLTPQVPSSKLLPLATADSEPAKLHYRRAVGLLNYLVACTRPDLAYSASCLSQFLCEP</sequence>
<evidence type="ECO:0000313" key="1">
    <source>
        <dbReference type="EMBL" id="MBW0539384.1"/>
    </source>
</evidence>
<evidence type="ECO:0000313" key="2">
    <source>
        <dbReference type="Proteomes" id="UP000765509"/>
    </source>
</evidence>
<reference evidence="1" key="1">
    <citation type="submission" date="2021-03" db="EMBL/GenBank/DDBJ databases">
        <title>Draft genome sequence of rust myrtle Austropuccinia psidii MF-1, a brazilian biotype.</title>
        <authorList>
            <person name="Quecine M.C."/>
            <person name="Pachon D.M.R."/>
            <person name="Bonatelli M.L."/>
            <person name="Correr F.H."/>
            <person name="Franceschini L.M."/>
            <person name="Leite T.F."/>
            <person name="Margarido G.R.A."/>
            <person name="Almeida C.A."/>
            <person name="Ferrarezi J.A."/>
            <person name="Labate C.A."/>
        </authorList>
    </citation>
    <scope>NUCLEOTIDE SEQUENCE</scope>
    <source>
        <strain evidence="1">MF-1</strain>
    </source>
</reference>
<dbReference type="OrthoDB" id="3344688at2759"/>
<keyword evidence="2" id="KW-1185">Reference proteome</keyword>
<protein>
    <recommendedName>
        <fullName evidence="3">Reverse transcriptase Ty1/copia-type domain-containing protein</fullName>
    </recommendedName>
</protein>
<dbReference type="Proteomes" id="UP000765509">
    <property type="component" value="Unassembled WGS sequence"/>
</dbReference>
<accession>A0A9Q3FHT0</accession>